<dbReference type="OrthoDB" id="49016at2759"/>
<dbReference type="EMBL" id="ML004441">
    <property type="protein sequence ID" value="RKP31471.1"/>
    <property type="molecule type" value="Genomic_DNA"/>
</dbReference>
<evidence type="ECO:0000256" key="5">
    <source>
        <dbReference type="ARBA" id="ARBA00022448"/>
    </source>
</evidence>
<evidence type="ECO:0000259" key="18">
    <source>
        <dbReference type="Pfam" id="PF08033"/>
    </source>
</evidence>
<dbReference type="SUPFAM" id="SSF81995">
    <property type="entry name" value="beta-sandwich domain of Sec23/24"/>
    <property type="match status" value="1"/>
</dbReference>
<evidence type="ECO:0000259" key="14">
    <source>
        <dbReference type="Pfam" id="PF00626"/>
    </source>
</evidence>
<dbReference type="InterPro" id="IPR036175">
    <property type="entry name" value="Sec23/24_helical_dom_sf"/>
</dbReference>
<dbReference type="PANTHER" id="PTHR13803:SF39">
    <property type="entry name" value="SECRETORY 24AB, ISOFORM A"/>
    <property type="match status" value="1"/>
</dbReference>
<dbReference type="SUPFAM" id="SSF81811">
    <property type="entry name" value="Helical domain of Sec23/24"/>
    <property type="match status" value="1"/>
</dbReference>
<evidence type="ECO:0000259" key="17">
    <source>
        <dbReference type="Pfam" id="PF04815"/>
    </source>
</evidence>
<dbReference type="GO" id="GO:0090110">
    <property type="term" value="P:COPII-coated vesicle cargo loading"/>
    <property type="evidence" value="ECO:0007669"/>
    <property type="project" value="TreeGrafter"/>
</dbReference>
<evidence type="ECO:0000256" key="8">
    <source>
        <dbReference type="ARBA" id="ARBA00022892"/>
    </source>
</evidence>
<evidence type="ECO:0000259" key="15">
    <source>
        <dbReference type="Pfam" id="PF04810"/>
    </source>
</evidence>
<dbReference type="InterPro" id="IPR036180">
    <property type="entry name" value="Gelsolin-like_dom_sf"/>
</dbReference>
<keyword evidence="8" id="KW-0931">ER-Golgi transport</keyword>
<dbReference type="Gene3D" id="3.40.50.410">
    <property type="entry name" value="von Willebrand factor, type A domain"/>
    <property type="match status" value="1"/>
</dbReference>
<evidence type="ECO:0000256" key="10">
    <source>
        <dbReference type="ARBA" id="ARBA00023034"/>
    </source>
</evidence>
<feature type="compositionally biased region" description="Low complexity" evidence="13">
    <location>
        <begin position="21"/>
        <end position="30"/>
    </location>
</feature>
<dbReference type="InterPro" id="IPR050550">
    <property type="entry name" value="SEC23_SEC24_subfamily"/>
</dbReference>
<dbReference type="GO" id="GO:0000149">
    <property type="term" value="F:SNARE binding"/>
    <property type="evidence" value="ECO:0007669"/>
    <property type="project" value="TreeGrafter"/>
</dbReference>
<dbReference type="InterPro" id="IPR036465">
    <property type="entry name" value="vWFA_dom_sf"/>
</dbReference>
<sequence length="913" mass="101618">MSSRRRAYPAPQYASNPAPGPAQYGQPPGVGQLGQSFQNLNLQQNGQMDPAGMPHAIPQDGYSYSQQPGYASAQVPNGNPAVYADMAQPAYNTGYGYSGAVPGMPGAVDSQALPLNRIYTADLLKELPPSISDLSLPPPPIILPNNSTLIPNNDRANAPPDYLRSTLNVVPTTHSLLKKSKLPFALCIRPYIALHEGEEPVPVTKDTMICRCRRCRGYINPYVTLAEGDKRWRCNFCGLLNDIPAAYDYDELTQQPANRYDRVELTHSVVEFVAPKEYMARAPAPLVYFFFIDVTADAVNSGMTSTVARTIMLNLDRIPDRNKTTKVCIVGVDSSLHFFKFKEGLDAKPEWLVVSDFELPYAPSPSGLSVNLSQNRKAIELLLMSFSAFFEGTASKQFALGPALRFGYLMLESLGGKMMVFSSSLPNIGEGKLSIRDDANSSGRARDVHALIKAADKFYKSFAVQCSSAQISIDLFLTGSKYQDVASLSNLLRYTAGQTYFYPSWNSEKPEDVTKLSEELSKHLSMECALESVLRIRCSTGFRTTQFYGNFFNRSSDLCSFPFFPRNQGYVIEISIEENIPKPVVYFQAAVLHTTCYGERRIRVINLALFTSSKLDDVYASADQLAITNYFTHIAIAKVLELSLPNARDFLLKSAADILTVYRKDLVAGNTAGASPLQISTNLRMLPLLLFSLTKHAGFRDERVPVDQRAIALNNLGSWPLAQLIKYIYPTVYSLHNMTDECGLVERVTSVDEETGEEVFVDGEILLPEPINDSKASWEKYGLYLIDTGSELFLWVSGDVVVGLVQDLFGVDSVFDIPSGKQEMPVLLPEESFEFNYRVRNIINKIREHSGSITYKSLYIVVGGSSTEPMEMTQKRELMALRMWALSFLIEDKTQFEPDYREFLTNLKNRVAV</sequence>
<evidence type="ECO:0000256" key="4">
    <source>
        <dbReference type="ARBA" id="ARBA00008334"/>
    </source>
</evidence>
<dbReference type="Gene3D" id="2.30.30.380">
    <property type="entry name" value="Zn-finger domain of Sec23/24"/>
    <property type="match status" value="1"/>
</dbReference>
<dbReference type="GO" id="GO:0000139">
    <property type="term" value="C:Golgi membrane"/>
    <property type="evidence" value="ECO:0007669"/>
    <property type="project" value="UniProtKB-SubCell"/>
</dbReference>
<feature type="domain" description="Sec23/Sec24 beta-sandwich" evidence="18">
    <location>
        <begin position="530"/>
        <end position="609"/>
    </location>
</feature>
<dbReference type="Pfam" id="PF04815">
    <property type="entry name" value="Sec23_helical"/>
    <property type="match status" value="1"/>
</dbReference>
<evidence type="ECO:0000313" key="19">
    <source>
        <dbReference type="EMBL" id="RKP31471.1"/>
    </source>
</evidence>
<evidence type="ECO:0000256" key="9">
    <source>
        <dbReference type="ARBA" id="ARBA00022927"/>
    </source>
</evidence>
<feature type="region of interest" description="Disordered" evidence="13">
    <location>
        <begin position="44"/>
        <end position="63"/>
    </location>
</feature>
<dbReference type="Gene3D" id="2.60.40.1670">
    <property type="entry name" value="beta-sandwich domain of Sec23/24"/>
    <property type="match status" value="1"/>
</dbReference>
<evidence type="ECO:0000256" key="7">
    <source>
        <dbReference type="ARBA" id="ARBA00022824"/>
    </source>
</evidence>
<accession>A0A4P9ZGT7</accession>
<feature type="domain" description="Zinc finger Sec23/Sec24-type" evidence="15">
    <location>
        <begin position="209"/>
        <end position="247"/>
    </location>
</feature>
<evidence type="ECO:0000256" key="2">
    <source>
        <dbReference type="ARBA" id="ARBA00004397"/>
    </source>
</evidence>
<comment type="subcellular location">
    <subcellularLocation>
        <location evidence="3">Cytoplasm</location>
    </subcellularLocation>
    <subcellularLocation>
        <location evidence="2">Endoplasmic reticulum membrane</location>
        <topology evidence="2">Peripheral membrane protein</topology>
        <orientation evidence="2">Cytoplasmic side</orientation>
    </subcellularLocation>
    <subcellularLocation>
        <location evidence="1">Golgi apparatus membrane</location>
        <topology evidence="1">Peripheral membrane protein</topology>
        <orientation evidence="1">Cytoplasmic side</orientation>
    </subcellularLocation>
</comment>
<dbReference type="GO" id="GO:0005789">
    <property type="term" value="C:endoplasmic reticulum membrane"/>
    <property type="evidence" value="ECO:0007669"/>
    <property type="project" value="UniProtKB-SubCell"/>
</dbReference>
<dbReference type="SUPFAM" id="SSF82919">
    <property type="entry name" value="Zn-finger domain of Sec23/24"/>
    <property type="match status" value="1"/>
</dbReference>
<dbReference type="GO" id="GO:0008270">
    <property type="term" value="F:zinc ion binding"/>
    <property type="evidence" value="ECO:0007669"/>
    <property type="project" value="InterPro"/>
</dbReference>
<evidence type="ECO:0000256" key="3">
    <source>
        <dbReference type="ARBA" id="ARBA00004496"/>
    </source>
</evidence>
<evidence type="ECO:0000256" key="1">
    <source>
        <dbReference type="ARBA" id="ARBA00004255"/>
    </source>
</evidence>
<feature type="domain" description="Sec23/Sec24 trunk" evidence="16">
    <location>
        <begin position="283"/>
        <end position="523"/>
    </location>
</feature>
<evidence type="ECO:0000256" key="13">
    <source>
        <dbReference type="SAM" id="MobiDB-lite"/>
    </source>
</evidence>
<dbReference type="Gene3D" id="3.40.20.10">
    <property type="entry name" value="Severin"/>
    <property type="match status" value="1"/>
</dbReference>
<dbReference type="Pfam" id="PF08033">
    <property type="entry name" value="Sec23_BS"/>
    <property type="match status" value="1"/>
</dbReference>
<evidence type="ECO:0000313" key="20">
    <source>
        <dbReference type="Proteomes" id="UP000268321"/>
    </source>
</evidence>
<keyword evidence="7" id="KW-0256">Endoplasmic reticulum</keyword>
<gene>
    <name evidence="19" type="ORF">METBISCDRAFT_13986</name>
</gene>
<dbReference type="SUPFAM" id="SSF53300">
    <property type="entry name" value="vWA-like"/>
    <property type="match status" value="1"/>
</dbReference>
<dbReference type="GO" id="GO:0006886">
    <property type="term" value="P:intracellular protein transport"/>
    <property type="evidence" value="ECO:0007669"/>
    <property type="project" value="InterPro"/>
</dbReference>
<evidence type="ECO:0008006" key="21">
    <source>
        <dbReference type="Google" id="ProtNLM"/>
    </source>
</evidence>
<dbReference type="AlphaFoldDB" id="A0A4P9ZGT7"/>
<dbReference type="Pfam" id="PF04810">
    <property type="entry name" value="zf-Sec23_Sec24"/>
    <property type="match status" value="1"/>
</dbReference>
<feature type="region of interest" description="Disordered" evidence="13">
    <location>
        <begin position="1"/>
        <end position="35"/>
    </location>
</feature>
<organism evidence="19 20">
    <name type="scientific">Metschnikowia bicuspidata</name>
    <dbReference type="NCBI Taxonomy" id="27322"/>
    <lineage>
        <taxon>Eukaryota</taxon>
        <taxon>Fungi</taxon>
        <taxon>Dikarya</taxon>
        <taxon>Ascomycota</taxon>
        <taxon>Saccharomycotina</taxon>
        <taxon>Pichiomycetes</taxon>
        <taxon>Metschnikowiaceae</taxon>
        <taxon>Metschnikowia</taxon>
    </lineage>
</organism>
<dbReference type="Pfam" id="PF00626">
    <property type="entry name" value="Gelsolin"/>
    <property type="match status" value="1"/>
</dbReference>
<evidence type="ECO:0000256" key="6">
    <source>
        <dbReference type="ARBA" id="ARBA00022490"/>
    </source>
</evidence>
<dbReference type="GO" id="GO:0030127">
    <property type="term" value="C:COPII vesicle coat"/>
    <property type="evidence" value="ECO:0007669"/>
    <property type="project" value="InterPro"/>
</dbReference>
<proteinExistence type="inferred from homology"/>
<keyword evidence="6" id="KW-0963">Cytoplasm</keyword>
<dbReference type="InterPro" id="IPR029006">
    <property type="entry name" value="ADF-H/Gelsolin-like_dom_sf"/>
</dbReference>
<evidence type="ECO:0000259" key="16">
    <source>
        <dbReference type="Pfam" id="PF04811"/>
    </source>
</evidence>
<keyword evidence="9" id="KW-0653">Protein transport</keyword>
<dbReference type="InterPro" id="IPR036174">
    <property type="entry name" value="Znf_Sec23_Sec24_sf"/>
</dbReference>
<keyword evidence="11" id="KW-0472">Membrane</keyword>
<name>A0A4P9ZGT7_9ASCO</name>
<keyword evidence="20" id="KW-1185">Reference proteome</keyword>
<feature type="domain" description="Gelsolin-like" evidence="14">
    <location>
        <begin position="767"/>
        <end position="827"/>
    </location>
</feature>
<dbReference type="InterPro" id="IPR006896">
    <property type="entry name" value="Sec23/24_trunk_dom"/>
</dbReference>
<dbReference type="SUPFAM" id="SSF82754">
    <property type="entry name" value="C-terminal, gelsolin-like domain of Sec23/24"/>
    <property type="match status" value="1"/>
</dbReference>
<dbReference type="PANTHER" id="PTHR13803">
    <property type="entry name" value="SEC24-RELATED PROTEIN"/>
    <property type="match status" value="1"/>
</dbReference>
<dbReference type="Proteomes" id="UP000268321">
    <property type="component" value="Unassembled WGS sequence"/>
</dbReference>
<protein>
    <recommendedName>
        <fullName evidence="21">Protein transport protein SEC24</fullName>
    </recommendedName>
</protein>
<comment type="similarity">
    <text evidence="4">Belongs to the SEC23/SEC24 family. SEC24 subfamily.</text>
</comment>
<dbReference type="InterPro" id="IPR007123">
    <property type="entry name" value="Gelsolin-like_dom"/>
</dbReference>
<dbReference type="InterPro" id="IPR006900">
    <property type="entry name" value="Sec23/24_helical_dom"/>
</dbReference>
<reference evidence="20" key="1">
    <citation type="journal article" date="2018" name="Nat. Microbiol.">
        <title>Leveraging single-cell genomics to expand the fungal tree of life.</title>
        <authorList>
            <person name="Ahrendt S.R."/>
            <person name="Quandt C.A."/>
            <person name="Ciobanu D."/>
            <person name="Clum A."/>
            <person name="Salamov A."/>
            <person name="Andreopoulos B."/>
            <person name="Cheng J.F."/>
            <person name="Woyke T."/>
            <person name="Pelin A."/>
            <person name="Henrissat B."/>
            <person name="Reynolds N.K."/>
            <person name="Benny G.L."/>
            <person name="Smith M.E."/>
            <person name="James T.Y."/>
            <person name="Grigoriev I.V."/>
        </authorList>
    </citation>
    <scope>NUCLEOTIDE SEQUENCE [LARGE SCALE GENOMIC DNA]</scope>
    <source>
        <strain evidence="20">Baker2002</strain>
    </source>
</reference>
<dbReference type="GO" id="GO:0070971">
    <property type="term" value="C:endoplasmic reticulum exit site"/>
    <property type="evidence" value="ECO:0007669"/>
    <property type="project" value="TreeGrafter"/>
</dbReference>
<evidence type="ECO:0000256" key="11">
    <source>
        <dbReference type="ARBA" id="ARBA00023136"/>
    </source>
</evidence>
<comment type="function">
    <text evidence="12">Component of the coat protein complex II (COPII) which promotes the formation of transport vesicles from the endoplasmic reticulum (ER). The coat has two main functions, the physical deformation of the endoplasmic reticulum membrane into vesicles and the selection of cargo molecules.</text>
</comment>
<keyword evidence="10" id="KW-0333">Golgi apparatus</keyword>
<keyword evidence="5" id="KW-0813">Transport</keyword>
<feature type="domain" description="Sec23/Sec24 helical" evidence="17">
    <location>
        <begin position="623"/>
        <end position="725"/>
    </location>
</feature>
<dbReference type="InterPro" id="IPR012990">
    <property type="entry name" value="Beta-sandwich_Sec23_24"/>
</dbReference>
<dbReference type="InterPro" id="IPR006895">
    <property type="entry name" value="Znf_Sec23_Sec24"/>
</dbReference>
<dbReference type="Gene3D" id="1.20.120.730">
    <property type="entry name" value="Sec23/Sec24 helical domain"/>
    <property type="match status" value="1"/>
</dbReference>
<dbReference type="Pfam" id="PF04811">
    <property type="entry name" value="Sec23_trunk"/>
    <property type="match status" value="1"/>
</dbReference>
<evidence type="ECO:0000256" key="12">
    <source>
        <dbReference type="ARBA" id="ARBA00025471"/>
    </source>
</evidence>